<dbReference type="RefSeq" id="WP_406857119.1">
    <property type="nucleotide sequence ID" value="NZ_CP157484.1"/>
</dbReference>
<dbReference type="InterPro" id="IPR014284">
    <property type="entry name" value="RNA_pol_sigma-70_dom"/>
</dbReference>
<keyword evidence="3 6" id="KW-0731">Sigma factor</keyword>
<name>A0AAU7JJE2_9HYPH</name>
<feature type="domain" description="RNA polymerase sigma-70 region 2" evidence="8">
    <location>
        <begin position="73"/>
        <end position="134"/>
    </location>
</feature>
<keyword evidence="5 6" id="KW-0804">Transcription</keyword>
<dbReference type="InterPro" id="IPR000838">
    <property type="entry name" value="RNA_pol_sigma70_ECF_CS"/>
</dbReference>
<dbReference type="EMBL" id="CP157484">
    <property type="protein sequence ID" value="XBO40264.1"/>
    <property type="molecule type" value="Genomic_DNA"/>
</dbReference>
<sequence>MSAADVACSSPAFAPRGAAGLPRSPSALGTSAALIHRAVQGVGAMARRFAGVLQARTAPASSSPDFETEALPHLDAVYNLARYLCRDPDRAEDIVQEAYLRAFRGWSEFRGGSVRAWLFAIVRHCHLSLRERDRRGAAPVASRSPGEGDDGEDDPVLGLPAEGDPELALLRKDEDALVRRILDVLPDDAREILVLRDIEDCSYREIADVLGVPIGTVMSRISRARRAFARRWATIMQGAAR</sequence>
<protein>
    <recommendedName>
        <fullName evidence="6">RNA polymerase sigma factor</fullName>
    </recommendedName>
</protein>
<dbReference type="InterPro" id="IPR039425">
    <property type="entry name" value="RNA_pol_sigma-70-like"/>
</dbReference>
<dbReference type="Gene3D" id="1.10.1740.10">
    <property type="match status" value="1"/>
</dbReference>
<dbReference type="SUPFAM" id="SSF88659">
    <property type="entry name" value="Sigma3 and sigma4 domains of RNA polymerase sigma factors"/>
    <property type="match status" value="1"/>
</dbReference>
<evidence type="ECO:0000256" key="4">
    <source>
        <dbReference type="ARBA" id="ARBA00023125"/>
    </source>
</evidence>
<dbReference type="Pfam" id="PF08281">
    <property type="entry name" value="Sigma70_r4_2"/>
    <property type="match status" value="1"/>
</dbReference>
<dbReference type="GO" id="GO:0016987">
    <property type="term" value="F:sigma factor activity"/>
    <property type="evidence" value="ECO:0007669"/>
    <property type="project" value="UniProtKB-KW"/>
</dbReference>
<evidence type="ECO:0000256" key="6">
    <source>
        <dbReference type="RuleBase" id="RU000716"/>
    </source>
</evidence>
<dbReference type="SUPFAM" id="SSF88946">
    <property type="entry name" value="Sigma2 domain of RNA polymerase sigma factors"/>
    <property type="match status" value="1"/>
</dbReference>
<feature type="domain" description="RNA polymerase sigma factor 70 region 4 type 2" evidence="9">
    <location>
        <begin position="177"/>
        <end position="227"/>
    </location>
</feature>
<evidence type="ECO:0000256" key="5">
    <source>
        <dbReference type="ARBA" id="ARBA00023163"/>
    </source>
</evidence>
<dbReference type="Gene3D" id="1.10.10.10">
    <property type="entry name" value="Winged helix-like DNA-binding domain superfamily/Winged helix DNA-binding domain"/>
    <property type="match status" value="1"/>
</dbReference>
<dbReference type="GO" id="GO:0003677">
    <property type="term" value="F:DNA binding"/>
    <property type="evidence" value="ECO:0007669"/>
    <property type="project" value="UniProtKB-KW"/>
</dbReference>
<dbReference type="InterPro" id="IPR036388">
    <property type="entry name" value="WH-like_DNA-bd_sf"/>
</dbReference>
<dbReference type="InterPro" id="IPR013249">
    <property type="entry name" value="RNA_pol_sigma70_r4_t2"/>
</dbReference>
<gene>
    <name evidence="10" type="ORF">ABEG18_05645</name>
</gene>
<dbReference type="InterPro" id="IPR007627">
    <property type="entry name" value="RNA_pol_sigma70_r2"/>
</dbReference>
<dbReference type="PANTHER" id="PTHR43133">
    <property type="entry name" value="RNA POLYMERASE ECF-TYPE SIGMA FACTO"/>
    <property type="match status" value="1"/>
</dbReference>
<evidence type="ECO:0000256" key="3">
    <source>
        <dbReference type="ARBA" id="ARBA00023082"/>
    </source>
</evidence>
<dbReference type="Pfam" id="PF04542">
    <property type="entry name" value="Sigma70_r2"/>
    <property type="match status" value="1"/>
</dbReference>
<keyword evidence="4 6" id="KW-0238">DNA-binding</keyword>
<dbReference type="InterPro" id="IPR013324">
    <property type="entry name" value="RNA_pol_sigma_r3/r4-like"/>
</dbReference>
<feature type="region of interest" description="Disordered" evidence="7">
    <location>
        <begin position="136"/>
        <end position="158"/>
    </location>
</feature>
<organism evidence="10">
    <name type="scientific">Alsobacter sp. KACC 23698</name>
    <dbReference type="NCBI Taxonomy" id="3149229"/>
    <lineage>
        <taxon>Bacteria</taxon>
        <taxon>Pseudomonadati</taxon>
        <taxon>Pseudomonadota</taxon>
        <taxon>Alphaproteobacteria</taxon>
        <taxon>Hyphomicrobiales</taxon>
        <taxon>Alsobacteraceae</taxon>
        <taxon>Alsobacter</taxon>
    </lineage>
</organism>
<dbReference type="AlphaFoldDB" id="A0AAU7JJE2"/>
<reference evidence="10" key="1">
    <citation type="submission" date="2024-05" db="EMBL/GenBank/DDBJ databases">
        <authorList>
            <person name="Kim S."/>
            <person name="Heo J."/>
            <person name="Choi H."/>
            <person name="Choi Y."/>
            <person name="Kwon S.-W."/>
            <person name="Kim Y."/>
        </authorList>
    </citation>
    <scope>NUCLEOTIDE SEQUENCE</scope>
    <source>
        <strain evidence="10">KACC 23698</strain>
    </source>
</reference>
<dbReference type="CDD" id="cd06171">
    <property type="entry name" value="Sigma70_r4"/>
    <property type="match status" value="1"/>
</dbReference>
<evidence type="ECO:0000256" key="7">
    <source>
        <dbReference type="SAM" id="MobiDB-lite"/>
    </source>
</evidence>
<evidence type="ECO:0000256" key="2">
    <source>
        <dbReference type="ARBA" id="ARBA00023015"/>
    </source>
</evidence>
<evidence type="ECO:0000259" key="8">
    <source>
        <dbReference type="Pfam" id="PF04542"/>
    </source>
</evidence>
<dbReference type="NCBIfam" id="TIGR02937">
    <property type="entry name" value="sigma70-ECF"/>
    <property type="match status" value="1"/>
</dbReference>
<evidence type="ECO:0000259" key="9">
    <source>
        <dbReference type="Pfam" id="PF08281"/>
    </source>
</evidence>
<accession>A0AAU7JJE2</accession>
<dbReference type="InterPro" id="IPR013325">
    <property type="entry name" value="RNA_pol_sigma_r2"/>
</dbReference>
<evidence type="ECO:0000313" key="10">
    <source>
        <dbReference type="EMBL" id="XBO40264.1"/>
    </source>
</evidence>
<comment type="similarity">
    <text evidence="1 6">Belongs to the sigma-70 factor family. ECF subfamily.</text>
</comment>
<dbReference type="PANTHER" id="PTHR43133:SF25">
    <property type="entry name" value="RNA POLYMERASE SIGMA FACTOR RFAY-RELATED"/>
    <property type="match status" value="1"/>
</dbReference>
<keyword evidence="2 6" id="KW-0805">Transcription regulation</keyword>
<evidence type="ECO:0000256" key="1">
    <source>
        <dbReference type="ARBA" id="ARBA00010641"/>
    </source>
</evidence>
<proteinExistence type="inferred from homology"/>
<dbReference type="PROSITE" id="PS01063">
    <property type="entry name" value="SIGMA70_ECF"/>
    <property type="match status" value="1"/>
</dbReference>
<dbReference type="GO" id="GO:0006352">
    <property type="term" value="P:DNA-templated transcription initiation"/>
    <property type="evidence" value="ECO:0007669"/>
    <property type="project" value="InterPro"/>
</dbReference>